<dbReference type="GO" id="GO:0006402">
    <property type="term" value="P:mRNA catabolic process"/>
    <property type="evidence" value="ECO:0007669"/>
    <property type="project" value="TreeGrafter"/>
</dbReference>
<evidence type="ECO:0000313" key="2">
    <source>
        <dbReference type="EMBL" id="AFZ50060.1"/>
    </source>
</evidence>
<dbReference type="KEGG" id="dsl:Dacsa_1366"/>
<dbReference type="PANTHER" id="PTHR23355:SF42">
    <property type="entry name" value="RIBONUCLEASE II, CHLOROPLASTIC_MITOCHONDRIAL"/>
    <property type="match status" value="1"/>
</dbReference>
<dbReference type="Pfam" id="PF23161">
    <property type="entry name" value="HTH_RNase_II"/>
    <property type="match status" value="1"/>
</dbReference>
<name>K9YUM9_DACS8</name>
<dbReference type="RefSeq" id="WP_015229065.1">
    <property type="nucleotide sequence ID" value="NC_019780.1"/>
</dbReference>
<feature type="domain" description="RNB" evidence="1">
    <location>
        <begin position="263"/>
        <end position="554"/>
    </location>
</feature>
<protein>
    <submittedName>
        <fullName evidence="2">Exoribonuclease R</fullName>
    </submittedName>
</protein>
<proteinExistence type="predicted"/>
<dbReference type="HOGENOM" id="CLU_015903_1_0_3"/>
<dbReference type="PATRIC" id="fig|13035.3.peg.1536"/>
<organism evidence="2 3">
    <name type="scientific">Dactylococcopsis salina (strain PCC 8305)</name>
    <name type="common">Myxobactron salinum</name>
    <dbReference type="NCBI Taxonomy" id="13035"/>
    <lineage>
        <taxon>Bacteria</taxon>
        <taxon>Bacillati</taxon>
        <taxon>Cyanobacteriota</taxon>
        <taxon>Cyanophyceae</taxon>
        <taxon>Nodosilineales</taxon>
        <taxon>Cymatolegaceae</taxon>
        <taxon>Dactylococcopsis</taxon>
    </lineage>
</organism>
<dbReference type="Proteomes" id="UP000010482">
    <property type="component" value="Chromosome"/>
</dbReference>
<dbReference type="eggNOG" id="COG0557">
    <property type="taxonomic scope" value="Bacteria"/>
</dbReference>
<dbReference type="GO" id="GO:0000175">
    <property type="term" value="F:3'-5'-RNA exonuclease activity"/>
    <property type="evidence" value="ECO:0007669"/>
    <property type="project" value="TreeGrafter"/>
</dbReference>
<dbReference type="EMBL" id="CP003944">
    <property type="protein sequence ID" value="AFZ50060.1"/>
    <property type="molecule type" value="Genomic_DNA"/>
</dbReference>
<dbReference type="InterPro" id="IPR012340">
    <property type="entry name" value="NA-bd_OB-fold"/>
</dbReference>
<dbReference type="InterPro" id="IPR050180">
    <property type="entry name" value="RNR_Ribonuclease"/>
</dbReference>
<sequence>MEKGTLIEFKAQGERRLAVAERPEGKKHWIVLDQWGQSHTLHPRQVEYEVGGDPKRPQEIPSFLGEVESYLDPSSLEVAWELLVEDGEAVTPEEMAAVLFSDQSAIPCYAAYCLLTEDKIYFKQKGNVFEPRSSSQVAEIKHQLEVEQQRNLEKTEFIQRVKQALAGESVDWKSSDRARFEALEKSILQPDLEVRLAKETLAELGREQSSDSAFNLLIDIGLWSRHENLFLRRSSYPIQFPQKVLDVAQQYVDSPPDDLERDRLDLTHQKVYTIDDESTKEIDDGVSVEILPDGRQQIWIHIADPTRLVRPDDELDQEARRRSTSLYLPTGMISMFPSELATGPMSLIQGKVCPAMSFAVILAEDGAVAEYTIAATWVKPTYRLTYDDVDEMLELGVTAEPEIAQLAHWAQQRKQWRQSQGSINISLPEAVIKVNQEEEVEIELLEESQARELVAEMMILAGEVAGRFAVDKEIPIPFRSQPQPELPPEETLLQLPAGPVRSCALRGCMPRSEMGTTPARHAGLGLEVYTQVTSPIRRYVDLLSHFQIKAYLRGEACPFTTEQVQEVAFSAASATYEATLVERQTRRYWALEYLRRHSDERWNAIVLRWLREDDNLGIILLEDLGLELPHRFQTNVELGDRVEVEVVAADPHQDLIRFREFVESTVN</sequence>
<dbReference type="SMART" id="SM00955">
    <property type="entry name" value="RNB"/>
    <property type="match status" value="1"/>
</dbReference>
<dbReference type="InterPro" id="IPR001900">
    <property type="entry name" value="RNase_II/R"/>
</dbReference>
<evidence type="ECO:0000313" key="3">
    <source>
        <dbReference type="Proteomes" id="UP000010482"/>
    </source>
</evidence>
<dbReference type="Gene3D" id="1.10.10.10">
    <property type="entry name" value="Winged helix-like DNA-binding domain superfamily/Winged helix DNA-binding domain"/>
    <property type="match status" value="1"/>
</dbReference>
<dbReference type="STRING" id="13035.Dacsa_1366"/>
<dbReference type="OrthoDB" id="9764149at2"/>
<keyword evidence="3" id="KW-1185">Reference proteome</keyword>
<dbReference type="InterPro" id="IPR036388">
    <property type="entry name" value="WH-like_DNA-bd_sf"/>
</dbReference>
<dbReference type="PANTHER" id="PTHR23355">
    <property type="entry name" value="RIBONUCLEASE"/>
    <property type="match status" value="1"/>
</dbReference>
<gene>
    <name evidence="2" type="ORF">Dacsa_1366</name>
</gene>
<dbReference type="InterPro" id="IPR056403">
    <property type="entry name" value="RNase_II_barrel"/>
</dbReference>
<dbReference type="InterPro" id="IPR056404">
    <property type="entry name" value="HTH_RNase_II"/>
</dbReference>
<dbReference type="GO" id="GO:0000932">
    <property type="term" value="C:P-body"/>
    <property type="evidence" value="ECO:0007669"/>
    <property type="project" value="TreeGrafter"/>
</dbReference>
<dbReference type="InterPro" id="IPR057324">
    <property type="entry name" value="WH_RNase_II"/>
</dbReference>
<dbReference type="SUPFAM" id="SSF50249">
    <property type="entry name" value="Nucleic acid-binding proteins"/>
    <property type="match status" value="1"/>
</dbReference>
<reference evidence="2" key="1">
    <citation type="submission" date="2012-04" db="EMBL/GenBank/DDBJ databases">
        <title>Finished genome of Dactylococcopsis salina PCC 8305.</title>
        <authorList>
            <consortium name="US DOE Joint Genome Institute"/>
            <person name="Gugger M."/>
            <person name="Coursin T."/>
            <person name="Rippka R."/>
            <person name="Tandeau De Marsac N."/>
            <person name="Huntemann M."/>
            <person name="Wei C.-L."/>
            <person name="Han J."/>
            <person name="Detter J.C."/>
            <person name="Han C."/>
            <person name="Tapia R."/>
            <person name="Daligault H."/>
            <person name="Chen A."/>
            <person name="Krypides N."/>
            <person name="Mavromatis K."/>
            <person name="Markowitz V."/>
            <person name="Szeto E."/>
            <person name="Ivanova N."/>
            <person name="Ovchinnikova G."/>
            <person name="Pagani I."/>
            <person name="Pati A."/>
            <person name="Goodwin L."/>
            <person name="Peters L."/>
            <person name="Pitluck S."/>
            <person name="Woyke T."/>
            <person name="Kerfeld C."/>
        </authorList>
    </citation>
    <scope>NUCLEOTIDE SEQUENCE [LARGE SCALE GENOMIC DNA]</scope>
    <source>
        <strain evidence="2">PCC 8305</strain>
    </source>
</reference>
<dbReference type="Pfam" id="PF00773">
    <property type="entry name" value="RNB"/>
    <property type="match status" value="1"/>
</dbReference>
<dbReference type="GO" id="GO:0003723">
    <property type="term" value="F:RNA binding"/>
    <property type="evidence" value="ECO:0007669"/>
    <property type="project" value="InterPro"/>
</dbReference>
<evidence type="ECO:0000259" key="1">
    <source>
        <dbReference type="SMART" id="SM00955"/>
    </source>
</evidence>
<dbReference type="Pfam" id="PF23163">
    <property type="entry name" value="CSD_RNase_II"/>
    <property type="match status" value="1"/>
</dbReference>
<accession>K9YUM9</accession>
<dbReference type="Pfam" id="PF25255">
    <property type="entry name" value="WHD_RNase_II"/>
    <property type="match status" value="1"/>
</dbReference>
<dbReference type="AlphaFoldDB" id="K9YUM9"/>